<dbReference type="InterPro" id="IPR002110">
    <property type="entry name" value="Ankyrin_rpt"/>
</dbReference>
<evidence type="ECO:0000256" key="3">
    <source>
        <dbReference type="PROSITE-ProRule" id="PRU00023"/>
    </source>
</evidence>
<dbReference type="RefSeq" id="WP_141147050.1">
    <property type="nucleotide sequence ID" value="NZ_VHLG01000001.1"/>
</dbReference>
<feature type="repeat" description="ANK" evidence="3">
    <location>
        <begin position="983"/>
        <end position="1015"/>
    </location>
</feature>
<accession>A0A506UIG3</accession>
<dbReference type="EMBL" id="VHLG01000001">
    <property type="protein sequence ID" value="TPW33115.1"/>
    <property type="molecule type" value="Genomic_DNA"/>
</dbReference>
<dbReference type="AlphaFoldDB" id="A0A506UIG3"/>
<sequence>MGISAILKYSQFKKLIPTEFIEDGAPHVTEFKTKIGKDAARLRTYGPLKSTGNKAETERRWTNWLEAVGCDDDNDWKIIKTLHDGKIDDLQRGNGRIEYAIAIYYGFHSLLDNLSYADTIDTLVFKEHLRDRGIEVFRRVDDKAISKEPPLWLPDVQPIAADKSNWLSPLVEDALPLTGRETEKKRLTDFALSNRGNFQVWALTGPSGAGKTRLVTEWMREFRKSYGDSNWNIGFLDRDSKEKWRQFDQNDQEIWRIWEPDRPTFIVVDYIHNFADIIAVFFARWGKEEKDGHNSPIHPVRVLLIDHVFPKSFDLLLQDKRFEGISTGGTDFDLKKERFHLSSPLHLEPPDQSRDLLIEILKRASHLHGRVLDTQTVNTVIDELEKIKGAWCPLFAALRGYALATDPGLTFGKRYDLIHYYLETHNRLPWKAGTDAERKSGKWAGCMVAVATALRDSSFADLVDCLPGDLADRDDFDFLLSNIKQQCTQLTSKAVGFELQRLEPDILGESFFILWLREFGLAGRFRQTFFKMLYHADRSQIDRDAKELLSFLRQTARNLGNDDQDDPNVGQSWEALGSVLDPTRLPAGHQIGEAISVAAVYVSEQLRSIGQETLSSRVLGRVAPQSIVRASNGIIVSQAAEALLLFCNRHDKMGKDHQVSNGDLISVLRNFGADHEGGWSGLMLASFLGCLSVAQLLLDCDAEVNQGTTDIGWTALMAACAEGHCDVAQLLLDRDAEVNQGTTDIGLTALMAACQKGHRDVAQLLLDRDAEVNQGTTDIGWTALMAACAEGHCDVAQLLLDRDAEVNQGTTDRGWTALMFACQEGHRDVAQLLLDRDAEVNQGTTDRGWTALMVACAEGHRDVAQLLLDRDAEVNQGTTDSGWTALTFACQEGHRDVAQLLLDRDAEVNQGTTDSGWTALMAACAEGHRDVAQLLLDRDAEVNQGTTDSGWTALMAACAKGHRDVAQLLLDRDAEVNQGTTDRDWTALMFACAKGHRDVAQLLLDQDAEVNQGRTDTGWTALMFACQQGHRDVAQLLLDRDAEVNQGMTDNGGMNRTGFAGDPNS</sequence>
<evidence type="ECO:0000313" key="4">
    <source>
        <dbReference type="EMBL" id="TPW33115.1"/>
    </source>
</evidence>
<evidence type="ECO:0000256" key="1">
    <source>
        <dbReference type="ARBA" id="ARBA00022737"/>
    </source>
</evidence>
<reference evidence="4 5" key="1">
    <citation type="submission" date="2019-06" db="EMBL/GenBank/DDBJ databases">
        <authorList>
            <person name="Li M."/>
        </authorList>
    </citation>
    <scope>NUCLEOTIDE SEQUENCE [LARGE SCALE GENOMIC DNA]</scope>
    <source>
        <strain evidence="4 5">BGMRC2036</strain>
    </source>
</reference>
<organism evidence="4 5">
    <name type="scientific">Martelella alba</name>
    <dbReference type="NCBI Taxonomy" id="2590451"/>
    <lineage>
        <taxon>Bacteria</taxon>
        <taxon>Pseudomonadati</taxon>
        <taxon>Pseudomonadota</taxon>
        <taxon>Alphaproteobacteria</taxon>
        <taxon>Hyphomicrobiales</taxon>
        <taxon>Aurantimonadaceae</taxon>
        <taxon>Martelella</taxon>
    </lineage>
</organism>
<name>A0A506UIG3_9HYPH</name>
<dbReference type="InterPro" id="IPR027417">
    <property type="entry name" value="P-loop_NTPase"/>
</dbReference>
<keyword evidence="1" id="KW-0677">Repeat</keyword>
<feature type="repeat" description="ANK" evidence="3">
    <location>
        <begin position="779"/>
        <end position="811"/>
    </location>
</feature>
<feature type="repeat" description="ANK" evidence="3">
    <location>
        <begin position="847"/>
        <end position="879"/>
    </location>
</feature>
<dbReference type="SUPFAM" id="SSF52540">
    <property type="entry name" value="P-loop containing nucleoside triphosphate hydrolases"/>
    <property type="match status" value="1"/>
</dbReference>
<feature type="repeat" description="ANK" evidence="3">
    <location>
        <begin position="745"/>
        <end position="777"/>
    </location>
</feature>
<feature type="repeat" description="ANK" evidence="3">
    <location>
        <begin position="711"/>
        <end position="743"/>
    </location>
</feature>
<dbReference type="Proteomes" id="UP000318801">
    <property type="component" value="Unassembled WGS sequence"/>
</dbReference>
<dbReference type="SMART" id="SM00248">
    <property type="entry name" value="ANK"/>
    <property type="match status" value="11"/>
</dbReference>
<evidence type="ECO:0000313" key="5">
    <source>
        <dbReference type="Proteomes" id="UP000318801"/>
    </source>
</evidence>
<dbReference type="Gene3D" id="1.25.40.20">
    <property type="entry name" value="Ankyrin repeat-containing domain"/>
    <property type="match status" value="4"/>
</dbReference>
<dbReference type="SUPFAM" id="SSF48403">
    <property type="entry name" value="Ankyrin repeat"/>
    <property type="match status" value="1"/>
</dbReference>
<gene>
    <name evidence="4" type="ORF">FJU08_00670</name>
</gene>
<dbReference type="PANTHER" id="PTHR24198:SF165">
    <property type="entry name" value="ANKYRIN REPEAT-CONTAINING PROTEIN-RELATED"/>
    <property type="match status" value="1"/>
</dbReference>
<dbReference type="Pfam" id="PF12796">
    <property type="entry name" value="Ank_2"/>
    <property type="match status" value="4"/>
</dbReference>
<dbReference type="PROSITE" id="PS50088">
    <property type="entry name" value="ANK_REPEAT"/>
    <property type="match status" value="10"/>
</dbReference>
<dbReference type="PROSITE" id="PS50297">
    <property type="entry name" value="ANK_REP_REGION"/>
    <property type="match status" value="10"/>
</dbReference>
<feature type="repeat" description="ANK" evidence="3">
    <location>
        <begin position="813"/>
        <end position="845"/>
    </location>
</feature>
<dbReference type="PANTHER" id="PTHR24198">
    <property type="entry name" value="ANKYRIN REPEAT AND PROTEIN KINASE DOMAIN-CONTAINING PROTEIN"/>
    <property type="match status" value="1"/>
</dbReference>
<evidence type="ECO:0000256" key="2">
    <source>
        <dbReference type="ARBA" id="ARBA00023043"/>
    </source>
</evidence>
<dbReference type="Pfam" id="PF00023">
    <property type="entry name" value="Ank"/>
    <property type="match status" value="2"/>
</dbReference>
<dbReference type="InterPro" id="IPR036770">
    <property type="entry name" value="Ankyrin_rpt-contain_sf"/>
</dbReference>
<comment type="caution">
    <text evidence="4">The sequence shown here is derived from an EMBL/GenBank/DDBJ whole genome shotgun (WGS) entry which is preliminary data.</text>
</comment>
<protein>
    <submittedName>
        <fullName evidence="4">Uncharacterized protein</fullName>
    </submittedName>
</protein>
<keyword evidence="5" id="KW-1185">Reference proteome</keyword>
<proteinExistence type="predicted"/>
<feature type="repeat" description="ANK" evidence="3">
    <location>
        <begin position="915"/>
        <end position="947"/>
    </location>
</feature>
<dbReference type="OrthoDB" id="4473689at2"/>
<feature type="repeat" description="ANK" evidence="3">
    <location>
        <begin position="1017"/>
        <end position="1045"/>
    </location>
</feature>
<feature type="repeat" description="ANK" evidence="3">
    <location>
        <begin position="881"/>
        <end position="913"/>
    </location>
</feature>
<dbReference type="GO" id="GO:0005737">
    <property type="term" value="C:cytoplasm"/>
    <property type="evidence" value="ECO:0007669"/>
    <property type="project" value="TreeGrafter"/>
</dbReference>
<keyword evidence="2 3" id="KW-0040">ANK repeat</keyword>
<feature type="repeat" description="ANK" evidence="3">
    <location>
        <begin position="949"/>
        <end position="981"/>
    </location>
</feature>